<organism evidence="5 6">
    <name type="scientific">Streptococcus suis</name>
    <dbReference type="NCBI Taxonomy" id="1307"/>
    <lineage>
        <taxon>Bacteria</taxon>
        <taxon>Bacillati</taxon>
        <taxon>Bacillota</taxon>
        <taxon>Bacilli</taxon>
        <taxon>Lactobacillales</taxon>
        <taxon>Streptococcaceae</taxon>
        <taxon>Streptococcus</taxon>
    </lineage>
</organism>
<dbReference type="PANTHER" id="PTHR46470:SF2">
    <property type="entry name" value="GLYCERALDEHYDE 3-PHOSPHATE PHOSPHATASE"/>
    <property type="match status" value="1"/>
</dbReference>
<comment type="caution">
    <text evidence="5">The sequence shown here is derived from an EMBL/GenBank/DDBJ whole genome shotgun (WGS) entry which is preliminary data.</text>
</comment>
<evidence type="ECO:0000256" key="1">
    <source>
        <dbReference type="ARBA" id="ARBA00001946"/>
    </source>
</evidence>
<dbReference type="GO" id="GO:0044281">
    <property type="term" value="P:small molecule metabolic process"/>
    <property type="evidence" value="ECO:0007669"/>
    <property type="project" value="UniProtKB-ARBA"/>
</dbReference>
<dbReference type="InterPro" id="IPR006439">
    <property type="entry name" value="HAD-SF_hydro_IA"/>
</dbReference>
<dbReference type="EMBL" id="JAUTFT010000023">
    <property type="protein sequence ID" value="MDW8636026.1"/>
    <property type="molecule type" value="Genomic_DNA"/>
</dbReference>
<proteinExistence type="predicted"/>
<dbReference type="SFLD" id="SFLDS00003">
    <property type="entry name" value="Haloacid_Dehalogenase"/>
    <property type="match status" value="1"/>
</dbReference>
<dbReference type="AlphaFoldDB" id="A0AAP6A7S9"/>
<dbReference type="RefSeq" id="WP_074389164.1">
    <property type="nucleotide sequence ID" value="NZ_CP139876.1"/>
</dbReference>
<protein>
    <submittedName>
        <fullName evidence="5">HAD family hydrolase</fullName>
    </submittedName>
</protein>
<keyword evidence="2" id="KW-0479">Metal-binding</keyword>
<comment type="cofactor">
    <cofactor evidence="1">
        <name>Mg(2+)</name>
        <dbReference type="ChEBI" id="CHEBI:18420"/>
    </cofactor>
</comment>
<evidence type="ECO:0000313" key="5">
    <source>
        <dbReference type="EMBL" id="MDW8636026.1"/>
    </source>
</evidence>
<dbReference type="Proteomes" id="UP001272448">
    <property type="component" value="Unassembled WGS sequence"/>
</dbReference>
<evidence type="ECO:0000313" key="6">
    <source>
        <dbReference type="Proteomes" id="UP001272448"/>
    </source>
</evidence>
<dbReference type="Gene3D" id="1.20.120.710">
    <property type="entry name" value="Haloacid dehalogenase hydrolase-like domain"/>
    <property type="match status" value="1"/>
</dbReference>
<dbReference type="Pfam" id="PF13419">
    <property type="entry name" value="HAD_2"/>
    <property type="match status" value="1"/>
</dbReference>
<dbReference type="PANTHER" id="PTHR46470">
    <property type="entry name" value="N-ACYLNEURAMINATE-9-PHOSPHATASE"/>
    <property type="match status" value="1"/>
</dbReference>
<evidence type="ECO:0000256" key="3">
    <source>
        <dbReference type="ARBA" id="ARBA00022801"/>
    </source>
</evidence>
<dbReference type="InterPro" id="IPR023214">
    <property type="entry name" value="HAD_sf"/>
</dbReference>
<sequence length="239" mass="28238">MTYKNIVFDLDDTLYDHLLPFKNSIIQYFPEIDISEIDISEIELIYKRFRYWSDIAFPKYTNKQISIEELRIFRCKQIISEFGSFSISDDLALSFQKTYEKELSSIILFPELKEILEYCSVKRIPIGIITNGPVKHQLKKLSQLDVLKYFDKEKIIISQATGFQKPQIEIFNLASKNFNFLPNQTLYIGDNFENDIEGSLNAGWKSIWFNHRKRKLPSDTKIHEVQTAKDLKELIYRLL</sequence>
<dbReference type="SUPFAM" id="SSF56784">
    <property type="entry name" value="HAD-like"/>
    <property type="match status" value="1"/>
</dbReference>
<gene>
    <name evidence="5" type="ORF">Q7V77_09985</name>
</gene>
<dbReference type="CDD" id="cd04305">
    <property type="entry name" value="HAD_Neu5Ac-Pase_like"/>
    <property type="match status" value="1"/>
</dbReference>
<dbReference type="Gene3D" id="3.40.50.1000">
    <property type="entry name" value="HAD superfamily/HAD-like"/>
    <property type="match status" value="1"/>
</dbReference>
<dbReference type="GO" id="GO:0046872">
    <property type="term" value="F:metal ion binding"/>
    <property type="evidence" value="ECO:0007669"/>
    <property type="project" value="UniProtKB-KW"/>
</dbReference>
<dbReference type="GO" id="GO:0016791">
    <property type="term" value="F:phosphatase activity"/>
    <property type="evidence" value="ECO:0007669"/>
    <property type="project" value="TreeGrafter"/>
</dbReference>
<evidence type="ECO:0000256" key="4">
    <source>
        <dbReference type="ARBA" id="ARBA00022842"/>
    </source>
</evidence>
<name>A0AAP6A7S9_STRSU</name>
<evidence type="ECO:0000256" key="2">
    <source>
        <dbReference type="ARBA" id="ARBA00022723"/>
    </source>
</evidence>
<dbReference type="InterPro" id="IPR051400">
    <property type="entry name" value="HAD-like_hydrolase"/>
</dbReference>
<dbReference type="InterPro" id="IPR041492">
    <property type="entry name" value="HAD_2"/>
</dbReference>
<reference evidence="5" key="1">
    <citation type="submission" date="2023-07" db="EMBL/GenBank/DDBJ databases">
        <title>Characterization of virulence traits, antimicrobial resistance genes carried by mobile genetic elements and competence in Streptococcus suis strains isolated in France.</title>
        <authorList>
            <person name="Dechene-Tempier M."/>
            <person name="Marois-Crehan C."/>
            <person name="De Boisseson C."/>
            <person name="Lucas P."/>
            <person name="Bougeard S."/>
            <person name="Libante V."/>
            <person name="Payot S."/>
        </authorList>
    </citation>
    <scope>NUCLEOTIDE SEQUENCE</scope>
    <source>
        <strain evidence="5">1532</strain>
    </source>
</reference>
<keyword evidence="3 5" id="KW-0378">Hydrolase</keyword>
<dbReference type="InterPro" id="IPR036412">
    <property type="entry name" value="HAD-like_sf"/>
</dbReference>
<keyword evidence="4" id="KW-0460">Magnesium</keyword>
<accession>A0AAP6A7S9</accession>
<dbReference type="NCBIfam" id="TIGR01549">
    <property type="entry name" value="HAD-SF-IA-v1"/>
    <property type="match status" value="1"/>
</dbReference>
<dbReference type="SFLD" id="SFLDG01129">
    <property type="entry name" value="C1.5:_HAD__Beta-PGM__Phosphata"/>
    <property type="match status" value="1"/>
</dbReference>